<keyword evidence="2" id="KW-1185">Reference proteome</keyword>
<proteinExistence type="predicted"/>
<evidence type="ECO:0000313" key="1">
    <source>
        <dbReference type="EMBL" id="CAB4041027.1"/>
    </source>
</evidence>
<feature type="non-terminal residue" evidence="1">
    <location>
        <position position="1"/>
    </location>
</feature>
<dbReference type="SUPFAM" id="SSF52151">
    <property type="entry name" value="FabD/lysophospholipase-like"/>
    <property type="match status" value="1"/>
</dbReference>
<reference evidence="1" key="1">
    <citation type="submission" date="2020-04" db="EMBL/GenBank/DDBJ databases">
        <authorList>
            <person name="Alioto T."/>
            <person name="Alioto T."/>
            <person name="Gomez Garrido J."/>
        </authorList>
    </citation>
    <scope>NUCLEOTIDE SEQUENCE</scope>
    <source>
        <strain evidence="1">A484AB</strain>
    </source>
</reference>
<feature type="non-terminal residue" evidence="1">
    <location>
        <position position="740"/>
    </location>
</feature>
<dbReference type="InterPro" id="IPR016035">
    <property type="entry name" value="Acyl_Trfase/lysoPLipase"/>
</dbReference>
<dbReference type="EMBL" id="CACRXK020027658">
    <property type="protein sequence ID" value="CAB4041027.1"/>
    <property type="molecule type" value="Genomic_DNA"/>
</dbReference>
<evidence type="ECO:0000313" key="2">
    <source>
        <dbReference type="Proteomes" id="UP001152795"/>
    </source>
</evidence>
<name>A0A6S7K8J7_PARCT</name>
<accession>A0A6S7K8J7</accession>
<dbReference type="Proteomes" id="UP001152795">
    <property type="component" value="Unassembled WGS sequence"/>
</dbReference>
<comment type="caution">
    <text evidence="1">The sequence shown here is derived from an EMBL/GenBank/DDBJ whole genome shotgun (WGS) entry which is preliminary data.</text>
</comment>
<organism evidence="1 2">
    <name type="scientific">Paramuricea clavata</name>
    <name type="common">Red gorgonian</name>
    <name type="synonym">Violescent sea-whip</name>
    <dbReference type="NCBI Taxonomy" id="317549"/>
    <lineage>
        <taxon>Eukaryota</taxon>
        <taxon>Metazoa</taxon>
        <taxon>Cnidaria</taxon>
        <taxon>Anthozoa</taxon>
        <taxon>Octocorallia</taxon>
        <taxon>Malacalcyonacea</taxon>
        <taxon>Plexauridae</taxon>
        <taxon>Paramuricea</taxon>
    </lineage>
</organism>
<sequence>TRSVRPQILCLDFDLKNNIMVLLTDNLILLSQFSFTIMAGKKKEFGVAFSGGGIRSAAFCSGVLRRLITKKKEPDFLSCVSGGGYTGSAYVQWKYHKGTQPGWTDAFFDHMRARTGHFCNWQDWFQGIVDSCVLVSLLLFVAIIFPIVGWGSFACPIAFVVNLLYGHFLDGKLCRTNAGGIDCRERTYLFFVSFVIFIAFHLLEYCFDGSRDNKNYLKMKAPKVVLKLGQFFSGATFAFTFFPWFINDYLQYTDLVIRIAIVAFTAVFWFFVPLLRKYSSLVILIYAYSFVVYWHVYKGDLFTVKYTEKRFRNGMIGSLVVLGVFSVLGDFPLRLVHIYNRWRLQKAFYTDKEEQCPPQDNPGHTHNQTNGNRSRALTLADLKNVKPQYISSVVVNGWHREYERKYSLLTMSPRGWREFDSPSKFQKQDYPYNRAFDCGFCLSGRAFDQLYFQKSNSLGVARGVVPSEQSIKNPLFIEYACSQSKLYFKILKTWKNWESIHISSIPFPFLRTSFPIPSGQIPDPLLATLDGHNVEIGSQIDVSNVDIRSSTSQPFFYQISTLKQRRKLETVVFLMILSELLKHTILNQGRRKDVKECEGILRQAIVLFLKLDDRISCKFGNGLVNNLKQEAQCFIRYKTLALRFRVLYLIKHFCMSVIVKQPTTVVQVEDDHDFGNKLKPSDIKLSSAMAMSAAAVSPYLGKNEESERQLTHILTVCGIEMAANIVYDMESERNEHCCGQ</sequence>
<dbReference type="AlphaFoldDB" id="A0A6S7K8J7"/>
<gene>
    <name evidence="1" type="ORF">PACLA_8A042685</name>
</gene>
<dbReference type="Gene3D" id="3.40.1090.10">
    <property type="entry name" value="Cytosolic phospholipase A2 catalytic domain"/>
    <property type="match status" value="1"/>
</dbReference>
<dbReference type="OrthoDB" id="5972340at2759"/>
<protein>
    <submittedName>
        <fullName evidence="1">Uncharacterized protein LOC110040203</fullName>
    </submittedName>
</protein>